<gene>
    <name evidence="1" type="ORF">SBAD_LOCUS3501</name>
</gene>
<reference evidence="3" key="1">
    <citation type="submission" date="2016-06" db="UniProtKB">
        <authorList>
            <consortium name="WormBaseParasite"/>
        </authorList>
    </citation>
    <scope>IDENTIFICATION</scope>
</reference>
<sequence>MLVDCCPGCWLPRLPPPPLLMSSTVVLFSAKHLVIRFAAVPRRHFARIAAPHLQPCDIVGRRSSANHCFFAAPPLLIGHWLVAVLCGGGGSGGDDDGGSGGS</sequence>
<reference evidence="1 2" key="2">
    <citation type="submission" date="2018-11" db="EMBL/GenBank/DDBJ databases">
        <authorList>
            <consortium name="Pathogen Informatics"/>
        </authorList>
    </citation>
    <scope>NUCLEOTIDE SEQUENCE [LARGE SCALE GENOMIC DNA]</scope>
</reference>
<evidence type="ECO:0000313" key="3">
    <source>
        <dbReference type="WBParaSite" id="SBAD_0000366001-mRNA-1"/>
    </source>
</evidence>
<organism evidence="3">
    <name type="scientific">Soboliphyme baturini</name>
    <dbReference type="NCBI Taxonomy" id="241478"/>
    <lineage>
        <taxon>Eukaryota</taxon>
        <taxon>Metazoa</taxon>
        <taxon>Ecdysozoa</taxon>
        <taxon>Nematoda</taxon>
        <taxon>Enoplea</taxon>
        <taxon>Dorylaimia</taxon>
        <taxon>Dioctophymatida</taxon>
        <taxon>Dioctophymatoidea</taxon>
        <taxon>Soboliphymatidae</taxon>
        <taxon>Soboliphyme</taxon>
    </lineage>
</organism>
<dbReference type="WBParaSite" id="SBAD_0000366001-mRNA-1">
    <property type="protein sequence ID" value="SBAD_0000366001-mRNA-1"/>
    <property type="gene ID" value="SBAD_0000366001"/>
</dbReference>
<evidence type="ECO:0000313" key="2">
    <source>
        <dbReference type="Proteomes" id="UP000270296"/>
    </source>
</evidence>
<dbReference type="AlphaFoldDB" id="A0A183IIQ6"/>
<dbReference type="Proteomes" id="UP000270296">
    <property type="component" value="Unassembled WGS sequence"/>
</dbReference>
<evidence type="ECO:0000313" key="1">
    <source>
        <dbReference type="EMBL" id="VDP01363.1"/>
    </source>
</evidence>
<proteinExistence type="predicted"/>
<protein>
    <submittedName>
        <fullName evidence="3">Secreted protein</fullName>
    </submittedName>
</protein>
<name>A0A183IIQ6_9BILA</name>
<dbReference type="EMBL" id="UZAM01007782">
    <property type="protein sequence ID" value="VDP01363.1"/>
    <property type="molecule type" value="Genomic_DNA"/>
</dbReference>
<keyword evidence="2" id="KW-1185">Reference proteome</keyword>
<accession>A0A183IIQ6</accession>